<dbReference type="InterPro" id="IPR052570">
    <property type="entry name" value="FliJ"/>
</dbReference>
<dbReference type="AlphaFoldDB" id="A0A4R0YEX4"/>
<organism evidence="12 13">
    <name type="scientific">Dyella soli</name>
    <dbReference type="NCBI Taxonomy" id="522319"/>
    <lineage>
        <taxon>Bacteria</taxon>
        <taxon>Pseudomonadati</taxon>
        <taxon>Pseudomonadota</taxon>
        <taxon>Gammaproteobacteria</taxon>
        <taxon>Lysobacterales</taxon>
        <taxon>Rhodanobacteraceae</taxon>
        <taxon>Dyella</taxon>
    </lineage>
</organism>
<evidence type="ECO:0000256" key="9">
    <source>
        <dbReference type="ARBA" id="ARBA00023136"/>
    </source>
</evidence>
<comment type="caution">
    <text evidence="12">The sequence shown here is derived from an EMBL/GenBank/DDBJ whole genome shotgun (WGS) entry which is preliminary data.</text>
</comment>
<evidence type="ECO:0000256" key="1">
    <source>
        <dbReference type="ARBA" id="ARBA00004413"/>
    </source>
</evidence>
<evidence type="ECO:0000313" key="12">
    <source>
        <dbReference type="EMBL" id="TCI06786.1"/>
    </source>
</evidence>
<keyword evidence="6" id="KW-0145">Chemotaxis</keyword>
<comment type="similarity">
    <text evidence="2">Belongs to the FliJ family.</text>
</comment>
<keyword evidence="10" id="KW-1006">Bacterial flagellum protein export</keyword>
<dbReference type="GO" id="GO:0015031">
    <property type="term" value="P:protein transport"/>
    <property type="evidence" value="ECO:0007669"/>
    <property type="project" value="UniProtKB-KW"/>
</dbReference>
<dbReference type="Proteomes" id="UP000291822">
    <property type="component" value="Unassembled WGS sequence"/>
</dbReference>
<keyword evidence="4" id="KW-0813">Transport</keyword>
<sequence>MKSRANRLQPAADLARERQEEAMQRLAEQQQRLAKGEQQLAELQRYRQEYAETAGGVSVSALLNRRQFVERIDQVIAQQMLEVARLQRVLDHVRGLWRDAHAREQALGSVIERYREQERKSEDRREQAEVDERMQHRRPAREWAR</sequence>
<keyword evidence="13" id="KW-1185">Reference proteome</keyword>
<name>A0A4R0YEX4_9GAMM</name>
<evidence type="ECO:0000256" key="10">
    <source>
        <dbReference type="ARBA" id="ARBA00023225"/>
    </source>
</evidence>
<dbReference type="GO" id="GO:0044781">
    <property type="term" value="P:bacterial-type flagellum organization"/>
    <property type="evidence" value="ECO:0007669"/>
    <property type="project" value="UniProtKB-KW"/>
</dbReference>
<keyword evidence="7" id="KW-1005">Bacterial flagellum biogenesis</keyword>
<keyword evidence="12" id="KW-0966">Cell projection</keyword>
<evidence type="ECO:0000256" key="11">
    <source>
        <dbReference type="SAM" id="MobiDB-lite"/>
    </source>
</evidence>
<dbReference type="GO" id="GO:0005886">
    <property type="term" value="C:plasma membrane"/>
    <property type="evidence" value="ECO:0007669"/>
    <property type="project" value="UniProtKB-SubCell"/>
</dbReference>
<dbReference type="GO" id="GO:0006935">
    <property type="term" value="P:chemotaxis"/>
    <property type="evidence" value="ECO:0007669"/>
    <property type="project" value="UniProtKB-KW"/>
</dbReference>
<dbReference type="NCBIfam" id="TIGR02473">
    <property type="entry name" value="flagell_FliJ"/>
    <property type="match status" value="1"/>
</dbReference>
<evidence type="ECO:0000256" key="4">
    <source>
        <dbReference type="ARBA" id="ARBA00022448"/>
    </source>
</evidence>
<accession>A0A4R0YEX4</accession>
<evidence type="ECO:0000256" key="6">
    <source>
        <dbReference type="ARBA" id="ARBA00022500"/>
    </source>
</evidence>
<dbReference type="PANTHER" id="PTHR38786:SF1">
    <property type="entry name" value="FLAGELLAR FLIJ PROTEIN"/>
    <property type="match status" value="1"/>
</dbReference>
<feature type="compositionally biased region" description="Basic and acidic residues" evidence="11">
    <location>
        <begin position="14"/>
        <end position="23"/>
    </location>
</feature>
<keyword evidence="8" id="KW-0653">Protein transport</keyword>
<evidence type="ECO:0000313" key="13">
    <source>
        <dbReference type="Proteomes" id="UP000291822"/>
    </source>
</evidence>
<dbReference type="Gene3D" id="1.10.287.1700">
    <property type="match status" value="1"/>
</dbReference>
<proteinExistence type="inferred from homology"/>
<dbReference type="Pfam" id="PF02050">
    <property type="entry name" value="FliJ"/>
    <property type="match status" value="1"/>
</dbReference>
<dbReference type="InterPro" id="IPR012823">
    <property type="entry name" value="Flagell_FliJ"/>
</dbReference>
<dbReference type="RefSeq" id="WP_131411558.1">
    <property type="nucleotide sequence ID" value="NZ_SJTG01000005.1"/>
</dbReference>
<dbReference type="GO" id="GO:0009288">
    <property type="term" value="C:bacterial-type flagellum"/>
    <property type="evidence" value="ECO:0007669"/>
    <property type="project" value="InterPro"/>
</dbReference>
<evidence type="ECO:0000256" key="7">
    <source>
        <dbReference type="ARBA" id="ARBA00022795"/>
    </source>
</evidence>
<keyword evidence="12" id="KW-0282">Flagellum</keyword>
<keyword evidence="12" id="KW-0969">Cilium</keyword>
<dbReference type="GO" id="GO:0071973">
    <property type="term" value="P:bacterial-type flagellum-dependent cell motility"/>
    <property type="evidence" value="ECO:0007669"/>
    <property type="project" value="InterPro"/>
</dbReference>
<evidence type="ECO:0000256" key="3">
    <source>
        <dbReference type="ARBA" id="ARBA00020392"/>
    </source>
</evidence>
<reference evidence="12 13" key="1">
    <citation type="submission" date="2019-02" db="EMBL/GenBank/DDBJ databases">
        <title>Dyella amyloliquefaciens sp. nov., isolated from forest soil.</title>
        <authorList>
            <person name="Gao Z.-H."/>
            <person name="Qiu L.-H."/>
        </authorList>
    </citation>
    <scope>NUCLEOTIDE SEQUENCE [LARGE SCALE GENOMIC DNA]</scope>
    <source>
        <strain evidence="12 13">KACC 12747</strain>
    </source>
</reference>
<feature type="region of interest" description="Disordered" evidence="11">
    <location>
        <begin position="1"/>
        <end position="30"/>
    </location>
</feature>
<gene>
    <name evidence="12" type="primary">fliJ</name>
    <name evidence="12" type="ORF">EZM97_29585</name>
</gene>
<keyword evidence="9" id="KW-0472">Membrane</keyword>
<keyword evidence="5" id="KW-1003">Cell membrane</keyword>
<feature type="region of interest" description="Disordered" evidence="11">
    <location>
        <begin position="116"/>
        <end position="145"/>
    </location>
</feature>
<protein>
    <recommendedName>
        <fullName evidence="3">Flagellar FliJ protein</fullName>
    </recommendedName>
</protein>
<comment type="subcellular location">
    <subcellularLocation>
        <location evidence="1">Cell membrane</location>
        <topology evidence="1">Peripheral membrane protein</topology>
        <orientation evidence="1">Cytoplasmic side</orientation>
    </subcellularLocation>
</comment>
<dbReference type="EMBL" id="SJTG01000005">
    <property type="protein sequence ID" value="TCI06786.1"/>
    <property type="molecule type" value="Genomic_DNA"/>
</dbReference>
<evidence type="ECO:0000256" key="5">
    <source>
        <dbReference type="ARBA" id="ARBA00022475"/>
    </source>
</evidence>
<evidence type="ECO:0000256" key="8">
    <source>
        <dbReference type="ARBA" id="ARBA00022927"/>
    </source>
</evidence>
<dbReference type="PANTHER" id="PTHR38786">
    <property type="entry name" value="FLAGELLAR FLIJ PROTEIN"/>
    <property type="match status" value="1"/>
</dbReference>
<evidence type="ECO:0000256" key="2">
    <source>
        <dbReference type="ARBA" id="ARBA00010004"/>
    </source>
</evidence>
<dbReference type="InterPro" id="IPR053716">
    <property type="entry name" value="Flag_assembly_chemotaxis_eff"/>
</dbReference>